<reference evidence="3" key="1">
    <citation type="submission" date="2020-05" db="EMBL/GenBank/DDBJ databases">
        <authorList>
            <person name="Chiriac C."/>
            <person name="Salcher M."/>
            <person name="Ghai R."/>
            <person name="Kavagutti S V."/>
        </authorList>
    </citation>
    <scope>NUCLEOTIDE SEQUENCE</scope>
</reference>
<dbReference type="SUPFAM" id="SSF54106">
    <property type="entry name" value="LysM domain"/>
    <property type="match status" value="1"/>
</dbReference>
<dbReference type="AlphaFoldDB" id="A0A6J5ZJ76"/>
<dbReference type="CDD" id="cd00118">
    <property type="entry name" value="LysM"/>
    <property type="match status" value="1"/>
</dbReference>
<dbReference type="Gene3D" id="3.10.350.10">
    <property type="entry name" value="LysM domain"/>
    <property type="match status" value="1"/>
</dbReference>
<evidence type="ECO:0000256" key="1">
    <source>
        <dbReference type="SAM" id="Phobius"/>
    </source>
</evidence>
<accession>A0A6J5ZJ76</accession>
<sequence length="109" mass="11555">MTTASPSLERGTATYQPIRLTQRGRTVVALLAMIAGVLTFLAIGALTAQAQSVTQMTTVVVHSGESLWDIAVAISPESDPRSTIYDIQQINGLTTSEVLEGQELIVPVS</sequence>
<keyword evidence="1" id="KW-0472">Membrane</keyword>
<keyword evidence="1" id="KW-0812">Transmembrane</keyword>
<feature type="transmembrane region" description="Helical" evidence="1">
    <location>
        <begin position="27"/>
        <end position="48"/>
    </location>
</feature>
<keyword evidence="1" id="KW-1133">Transmembrane helix</keyword>
<proteinExistence type="predicted"/>
<feature type="domain" description="LysM" evidence="2">
    <location>
        <begin position="60"/>
        <end position="107"/>
    </location>
</feature>
<evidence type="ECO:0000259" key="2">
    <source>
        <dbReference type="Pfam" id="PF01476"/>
    </source>
</evidence>
<name>A0A6J5ZJ76_9ZZZZ</name>
<gene>
    <name evidence="3" type="ORF">UFOPK3770_00991</name>
</gene>
<dbReference type="EMBL" id="CAESAJ010000117">
    <property type="protein sequence ID" value="CAB4341448.1"/>
    <property type="molecule type" value="Genomic_DNA"/>
</dbReference>
<dbReference type="InterPro" id="IPR018392">
    <property type="entry name" value="LysM"/>
</dbReference>
<dbReference type="InterPro" id="IPR036779">
    <property type="entry name" value="LysM_dom_sf"/>
</dbReference>
<evidence type="ECO:0000313" key="3">
    <source>
        <dbReference type="EMBL" id="CAB4341448.1"/>
    </source>
</evidence>
<organism evidence="3">
    <name type="scientific">freshwater metagenome</name>
    <dbReference type="NCBI Taxonomy" id="449393"/>
    <lineage>
        <taxon>unclassified sequences</taxon>
        <taxon>metagenomes</taxon>
        <taxon>ecological metagenomes</taxon>
    </lineage>
</organism>
<dbReference type="Pfam" id="PF01476">
    <property type="entry name" value="LysM"/>
    <property type="match status" value="1"/>
</dbReference>
<protein>
    <submittedName>
        <fullName evidence="3">Unannotated protein</fullName>
    </submittedName>
</protein>